<dbReference type="SUPFAM" id="SSF49265">
    <property type="entry name" value="Fibronectin type III"/>
    <property type="match status" value="1"/>
</dbReference>
<keyword evidence="4" id="KW-0808">Transferase</keyword>
<feature type="compositionally biased region" description="Low complexity" evidence="7">
    <location>
        <begin position="61"/>
        <end position="85"/>
    </location>
</feature>
<feature type="region of interest" description="Disordered" evidence="7">
    <location>
        <begin position="1"/>
        <end position="97"/>
    </location>
</feature>
<dbReference type="InterPro" id="IPR000569">
    <property type="entry name" value="HECT_dom"/>
</dbReference>
<dbReference type="EC" id="2.3.2.26" evidence="3"/>
<feature type="domain" description="Fibronectin type-III" evidence="9">
    <location>
        <begin position="255"/>
        <end position="353"/>
    </location>
</feature>
<accession>A0ABQ6M585</accession>
<keyword evidence="5 6" id="KW-0833">Ubl conjugation pathway</keyword>
<dbReference type="InterPro" id="IPR050409">
    <property type="entry name" value="E3_ubiq-protein_ligase"/>
</dbReference>
<feature type="region of interest" description="Disordered" evidence="7">
    <location>
        <begin position="147"/>
        <end position="174"/>
    </location>
</feature>
<dbReference type="InterPro" id="IPR035983">
    <property type="entry name" value="Hect_E3_ubiquitin_ligase"/>
</dbReference>
<dbReference type="PANTHER" id="PTHR11254">
    <property type="entry name" value="HECT DOMAIN UBIQUITIN-PROTEIN LIGASE"/>
    <property type="match status" value="1"/>
</dbReference>
<protein>
    <recommendedName>
        <fullName evidence="3">HECT-type E3 ubiquitin transferase</fullName>
        <ecNumber evidence="3">2.3.2.26</ecNumber>
    </recommendedName>
</protein>
<organism evidence="10 11">
    <name type="scientific">Tetraparma gracilis</name>
    <dbReference type="NCBI Taxonomy" id="2962635"/>
    <lineage>
        <taxon>Eukaryota</taxon>
        <taxon>Sar</taxon>
        <taxon>Stramenopiles</taxon>
        <taxon>Ochrophyta</taxon>
        <taxon>Bolidophyceae</taxon>
        <taxon>Parmales</taxon>
        <taxon>Triparmaceae</taxon>
        <taxon>Tetraparma</taxon>
    </lineage>
</organism>
<dbReference type="EMBL" id="BRYB01003732">
    <property type="protein sequence ID" value="GMI19661.1"/>
    <property type="molecule type" value="Genomic_DNA"/>
</dbReference>
<comment type="pathway">
    <text evidence="2">Protein modification; protein ubiquitination.</text>
</comment>
<evidence type="ECO:0000256" key="6">
    <source>
        <dbReference type="PROSITE-ProRule" id="PRU00104"/>
    </source>
</evidence>
<evidence type="ECO:0000256" key="4">
    <source>
        <dbReference type="ARBA" id="ARBA00022679"/>
    </source>
</evidence>
<evidence type="ECO:0000259" key="9">
    <source>
        <dbReference type="PROSITE" id="PS50853"/>
    </source>
</evidence>
<dbReference type="InterPro" id="IPR036116">
    <property type="entry name" value="FN3_sf"/>
</dbReference>
<dbReference type="PANTHER" id="PTHR11254:SF67">
    <property type="entry name" value="E3 UBIQUITIN-PROTEIN LIGASE HUWE1"/>
    <property type="match status" value="1"/>
</dbReference>
<reference evidence="10 11" key="1">
    <citation type="journal article" date="2023" name="Commun. Biol.">
        <title>Genome analysis of Parmales, the sister group of diatoms, reveals the evolutionary specialization of diatoms from phago-mixotrophs to photoautotrophs.</title>
        <authorList>
            <person name="Ban H."/>
            <person name="Sato S."/>
            <person name="Yoshikawa S."/>
            <person name="Yamada K."/>
            <person name="Nakamura Y."/>
            <person name="Ichinomiya M."/>
            <person name="Sato N."/>
            <person name="Blanc-Mathieu R."/>
            <person name="Endo H."/>
            <person name="Kuwata A."/>
            <person name="Ogata H."/>
        </authorList>
    </citation>
    <scope>NUCLEOTIDE SEQUENCE [LARGE SCALE GENOMIC DNA]</scope>
</reference>
<dbReference type="Proteomes" id="UP001165060">
    <property type="component" value="Unassembled WGS sequence"/>
</dbReference>
<dbReference type="Pfam" id="PF00632">
    <property type="entry name" value="HECT"/>
    <property type="match status" value="1"/>
</dbReference>
<proteinExistence type="predicted"/>
<feature type="domain" description="HECT" evidence="8">
    <location>
        <begin position="576"/>
        <end position="704"/>
    </location>
</feature>
<feature type="compositionally biased region" description="Low complexity" evidence="7">
    <location>
        <begin position="147"/>
        <end position="160"/>
    </location>
</feature>
<evidence type="ECO:0000256" key="1">
    <source>
        <dbReference type="ARBA" id="ARBA00000885"/>
    </source>
</evidence>
<dbReference type="InterPro" id="IPR003961">
    <property type="entry name" value="FN3_dom"/>
</dbReference>
<dbReference type="PROSITE" id="PS50237">
    <property type="entry name" value="HECT"/>
    <property type="match status" value="1"/>
</dbReference>
<dbReference type="SMART" id="SM00060">
    <property type="entry name" value="FN3"/>
    <property type="match status" value="2"/>
</dbReference>
<evidence type="ECO:0000313" key="10">
    <source>
        <dbReference type="EMBL" id="GMI19661.1"/>
    </source>
</evidence>
<dbReference type="CDD" id="cd00063">
    <property type="entry name" value="FN3"/>
    <property type="match status" value="2"/>
</dbReference>
<feature type="domain" description="Fibronectin type-III" evidence="9">
    <location>
        <begin position="356"/>
        <end position="449"/>
    </location>
</feature>
<evidence type="ECO:0000259" key="8">
    <source>
        <dbReference type="PROSITE" id="PS50237"/>
    </source>
</evidence>
<dbReference type="Gene3D" id="3.90.1750.10">
    <property type="entry name" value="Hect, E3 ligase catalytic domains"/>
    <property type="match status" value="1"/>
</dbReference>
<dbReference type="InterPro" id="IPR013783">
    <property type="entry name" value="Ig-like_fold"/>
</dbReference>
<evidence type="ECO:0000256" key="5">
    <source>
        <dbReference type="ARBA" id="ARBA00022786"/>
    </source>
</evidence>
<evidence type="ECO:0000313" key="11">
    <source>
        <dbReference type="Proteomes" id="UP001165060"/>
    </source>
</evidence>
<dbReference type="PROSITE" id="PS50853">
    <property type="entry name" value="FN3"/>
    <property type="match status" value="2"/>
</dbReference>
<comment type="caution">
    <text evidence="10">The sequence shown here is derived from an EMBL/GenBank/DDBJ whole genome shotgun (WGS) entry which is preliminary data.</text>
</comment>
<evidence type="ECO:0000256" key="7">
    <source>
        <dbReference type="SAM" id="MobiDB-lite"/>
    </source>
</evidence>
<feature type="compositionally biased region" description="Polar residues" evidence="7">
    <location>
        <begin position="1"/>
        <end position="16"/>
    </location>
</feature>
<comment type="catalytic activity">
    <reaction evidence="1">
        <text>S-ubiquitinyl-[E2 ubiquitin-conjugating enzyme]-L-cysteine + [acceptor protein]-L-lysine = [E2 ubiquitin-conjugating enzyme]-L-cysteine + N(6)-ubiquitinyl-[acceptor protein]-L-lysine.</text>
        <dbReference type="EC" id="2.3.2.26"/>
    </reaction>
</comment>
<dbReference type="Gene3D" id="2.60.40.10">
    <property type="entry name" value="Immunoglobulins"/>
    <property type="match status" value="2"/>
</dbReference>
<comment type="caution">
    <text evidence="6">Lacks conserved residue(s) required for the propagation of feature annotation.</text>
</comment>
<evidence type="ECO:0000256" key="3">
    <source>
        <dbReference type="ARBA" id="ARBA00012485"/>
    </source>
</evidence>
<evidence type="ECO:0000256" key="2">
    <source>
        <dbReference type="ARBA" id="ARBA00004906"/>
    </source>
</evidence>
<name>A0ABQ6M585_9STRA</name>
<sequence length="704" mass="78180">MGTSSSSVAVTDQPVGSPNRRHSTGSAPTPSPTPSPALSVDTSGAASPFKAIESPNPNPASPNRRFSSPFGSSPSPSTPGSTPSPLKKKRSSISSFFSTSGSNFSNLHFSEEEQADRAERLKLRDRSVRYAVDSIFYGVPVKIKGVIGKGGSPKNSSSPGELGGADNSTPDDPDIFEMTIDTQQIIRERRAASGYVDEDDGGDVLFVDVDKEFGNLPESVAVDKVGDIFVGVRGVKKFRRIDGKALQKVVAKPAQPEPPYVVGMTSKSVTIGWTCNDEGTGLIDQYIVEYQEVFKHEAKWKTLVVKEWAHEDDLLHEYEGLPPNSSYIFRVKSRNRLGWSPFSLESEIGTTEATEPDTPPKIFATKVTPECVMLHWDRPRDNGSPITGYILRGKKVGGMFREYYKGMANSFVESSHIEGGSDYLFEVKAHNSCGKSGWSASFIVHIPLVMSETQPNLSAELKKGHFWIECYDQGAEKEFWFHTITGDRRLAAPEEWLQYKAEMKAERMRNNKLKGGKGDDSDVDPAVAFRLKRFKFFKDLKKQNGAANEAKTVMYPVKIRRSDLFQDTLNLFSKIGRNELTKKLKIIFVGEEGIDSGGLTKDWYLMLSRSLSVEKNKIFRSVKSAGGHLEIHQDAGTSPTQLQKFKFAGMVLGKALFDRQFLDMPFTKTLYKLILDQEVSVDDLEEVDPILYKSLCWMMENDVT</sequence>
<feature type="non-terminal residue" evidence="10">
    <location>
        <position position="704"/>
    </location>
</feature>
<gene>
    <name evidence="10" type="ORF">TeGR_g10446</name>
</gene>
<dbReference type="Pfam" id="PF00041">
    <property type="entry name" value="fn3"/>
    <property type="match status" value="2"/>
</dbReference>
<dbReference type="SUPFAM" id="SSF56204">
    <property type="entry name" value="Hect, E3 ligase catalytic domain"/>
    <property type="match status" value="1"/>
</dbReference>
<keyword evidence="11" id="KW-1185">Reference proteome</keyword>